<keyword evidence="3" id="KW-1185">Reference proteome</keyword>
<feature type="compositionally biased region" description="Low complexity" evidence="1">
    <location>
        <begin position="53"/>
        <end position="65"/>
    </location>
</feature>
<sequence>MAQIDELQARITRALDRIGTGLDRWEPAAVNAELAAMRAQTEKSMQEAEEARNALAELQAAIEAAPEPEPEPAPEPSAPQADPEELAQLREALEDEKLANAQLEERLRTLGERQSGETAALREQVASQREGLAQLDSDLQQLRNANAALRETSAALRAANAQGVGDAELINQAMQAELDALRADRATETAEARAVLSALAPLLGAEPAPGQAEESA</sequence>
<evidence type="ECO:0000313" key="3">
    <source>
        <dbReference type="Proteomes" id="UP001241605"/>
    </source>
</evidence>
<dbReference type="Proteomes" id="UP001241605">
    <property type="component" value="Chromosome"/>
</dbReference>
<gene>
    <name evidence="2" type="ORF">QF118_12115</name>
</gene>
<accession>A0ABY8QFU8</accession>
<evidence type="ECO:0008006" key="4">
    <source>
        <dbReference type="Google" id="ProtNLM"/>
    </source>
</evidence>
<name>A0ABY8QFU8_9RHOB</name>
<organism evidence="2 3">
    <name type="scientific">Tropicibacter oceani</name>
    <dbReference type="NCBI Taxonomy" id="3058420"/>
    <lineage>
        <taxon>Bacteria</taxon>
        <taxon>Pseudomonadati</taxon>
        <taxon>Pseudomonadota</taxon>
        <taxon>Alphaproteobacteria</taxon>
        <taxon>Rhodobacterales</taxon>
        <taxon>Roseobacteraceae</taxon>
        <taxon>Tropicibacter</taxon>
    </lineage>
</organism>
<evidence type="ECO:0000313" key="2">
    <source>
        <dbReference type="EMBL" id="WGW02682.1"/>
    </source>
</evidence>
<evidence type="ECO:0000256" key="1">
    <source>
        <dbReference type="SAM" id="MobiDB-lite"/>
    </source>
</evidence>
<dbReference type="EMBL" id="CP124616">
    <property type="protein sequence ID" value="WGW02682.1"/>
    <property type="molecule type" value="Genomic_DNA"/>
</dbReference>
<feature type="region of interest" description="Disordered" evidence="1">
    <location>
        <begin position="41"/>
        <end position="85"/>
    </location>
</feature>
<proteinExistence type="predicted"/>
<protein>
    <recommendedName>
        <fullName evidence="4">Colicin transporter</fullName>
    </recommendedName>
</protein>
<dbReference type="RefSeq" id="WP_282299314.1">
    <property type="nucleotide sequence ID" value="NZ_CP124616.1"/>
</dbReference>
<reference evidence="2 3" key="1">
    <citation type="submission" date="2023-05" db="EMBL/GenBank/DDBJ databases">
        <title>YMD87, complete Genome.</title>
        <authorList>
            <person name="Zhang J."/>
            <person name="Xu X."/>
        </authorList>
    </citation>
    <scope>NUCLEOTIDE SEQUENCE [LARGE SCALE GENOMIC DNA]</scope>
    <source>
        <strain evidence="2 3">YMD87</strain>
    </source>
</reference>
<feature type="compositionally biased region" description="Basic and acidic residues" evidence="1">
    <location>
        <begin position="41"/>
        <end position="52"/>
    </location>
</feature>